<name>A0A372L7M5_9BACI</name>
<organism evidence="1 2">
    <name type="scientific">Peribacillus glennii</name>
    <dbReference type="NCBI Taxonomy" id="2303991"/>
    <lineage>
        <taxon>Bacteria</taxon>
        <taxon>Bacillati</taxon>
        <taxon>Bacillota</taxon>
        <taxon>Bacilli</taxon>
        <taxon>Bacillales</taxon>
        <taxon>Bacillaceae</taxon>
        <taxon>Peribacillus</taxon>
    </lineage>
</organism>
<proteinExistence type="predicted"/>
<keyword evidence="2" id="KW-1185">Reference proteome</keyword>
<comment type="caution">
    <text evidence="1">The sequence shown here is derived from an EMBL/GenBank/DDBJ whole genome shotgun (WGS) entry which is preliminary data.</text>
</comment>
<protein>
    <submittedName>
        <fullName evidence="1">Uncharacterized protein</fullName>
    </submittedName>
</protein>
<dbReference type="AlphaFoldDB" id="A0A372L7M5"/>
<evidence type="ECO:0000313" key="2">
    <source>
        <dbReference type="Proteomes" id="UP000262939"/>
    </source>
</evidence>
<reference evidence="1 2" key="1">
    <citation type="submission" date="2018-08" db="EMBL/GenBank/DDBJ databases">
        <title>Bacillus chawlae sp. nov., Bacillus glennii sp. nov., and Bacillus saganii sp. nov. Isolated from the Vehicle Assembly Building at Kennedy Space Center where the Viking Spacecraft were Assembled.</title>
        <authorList>
            <person name="Seuylemezian A."/>
            <person name="Vaishampayan P."/>
        </authorList>
    </citation>
    <scope>NUCLEOTIDE SEQUENCE [LARGE SCALE GENOMIC DNA]</scope>
    <source>
        <strain evidence="1 2">V44-8</strain>
    </source>
</reference>
<dbReference type="EMBL" id="QVTD01000016">
    <property type="protein sequence ID" value="RFU61251.1"/>
    <property type="molecule type" value="Genomic_DNA"/>
</dbReference>
<sequence length="68" mass="8128">MQIYRLKKDYKDHKKGAKFLLISHSEFIGVKEFVLQTQDLKQKVLVSDQELKSHFVFLNEKKSFVQEL</sequence>
<dbReference type="Proteomes" id="UP000262939">
    <property type="component" value="Unassembled WGS sequence"/>
</dbReference>
<accession>A0A372L7M5</accession>
<gene>
    <name evidence="1" type="ORF">D0466_18730</name>
</gene>
<evidence type="ECO:0000313" key="1">
    <source>
        <dbReference type="EMBL" id="RFU61251.1"/>
    </source>
</evidence>